<dbReference type="EMBL" id="NKUF01000043">
    <property type="protein sequence ID" value="PYD62004.1"/>
    <property type="molecule type" value="Genomic_DNA"/>
</dbReference>
<dbReference type="InterPro" id="IPR012334">
    <property type="entry name" value="Pectin_lyas_fold"/>
</dbReference>
<gene>
    <name evidence="2" type="ORF">CFR72_13530</name>
</gene>
<name>A0A318PQT4_9PROT</name>
<protein>
    <recommendedName>
        <fullName evidence="1">Rhamnogalacturonase A/B/Epimerase-like pectate lyase domain-containing protein</fullName>
    </recommendedName>
</protein>
<sequence length="490" mass="50112">MPVITGGSLSGTAASAASVIGPDATAVSRSVQSKEYDRSSVKDFGAKGDGATNDDAAIQTALTALCARTAGKGGELYFPSGNYVISAATGHSVPCAGVSIRGAGGGAVQAGGTRFLVTGTGSVALFDFDAPVVSGDRYFYGGRVTDVAFMFANTTASVTQKGPAVKFTHCAGCVADHVYSYGAYNLFEAYSGFKNRFREFYATQMMSSVALGGGYAVYYHGDETGANCASDIGSCPTRGDVTEVLDFHVDEALSSSKGFVPGSCVHISDFAATTWIAHGTCNQVHIALNIDCPTSTSAAACPQFIHLDRLEAEINATGDAAGSTCISGTDVTHLEAYSFQCYGYNEPTNLIRFITSGKFPSIGHVEFYGGKVEGAAEACVSYAAKDFRFIGGDIIGCNQDGATYSATNSTFGILLQAAADGNSADGGSFVVNGVNFCDGATSAAAPFGAVRIDRGVSYGTITGNIFRGCAAGVADNSGETVNVVANNSGP</sequence>
<dbReference type="InterPro" id="IPR011050">
    <property type="entry name" value="Pectin_lyase_fold/virulence"/>
</dbReference>
<dbReference type="Pfam" id="PF12708">
    <property type="entry name" value="Pect-lyase_RHGA_epim"/>
    <property type="match status" value="1"/>
</dbReference>
<dbReference type="SUPFAM" id="SSF51126">
    <property type="entry name" value="Pectin lyase-like"/>
    <property type="match status" value="1"/>
</dbReference>
<evidence type="ECO:0000259" key="1">
    <source>
        <dbReference type="Pfam" id="PF12708"/>
    </source>
</evidence>
<feature type="domain" description="Rhamnogalacturonase A/B/Epimerase-like pectate lyase" evidence="1">
    <location>
        <begin position="40"/>
        <end position="104"/>
    </location>
</feature>
<evidence type="ECO:0000313" key="3">
    <source>
        <dbReference type="Proteomes" id="UP000248301"/>
    </source>
</evidence>
<organism evidence="2 3">
    <name type="scientific">Gluconacetobacter entanii</name>
    <dbReference type="NCBI Taxonomy" id="108528"/>
    <lineage>
        <taxon>Bacteria</taxon>
        <taxon>Pseudomonadati</taxon>
        <taxon>Pseudomonadota</taxon>
        <taxon>Alphaproteobacteria</taxon>
        <taxon>Acetobacterales</taxon>
        <taxon>Acetobacteraceae</taxon>
        <taxon>Gluconacetobacter</taxon>
    </lineage>
</organism>
<dbReference type="OrthoDB" id="7255162at2"/>
<accession>A0A318PQT4</accession>
<dbReference type="Gene3D" id="2.160.20.10">
    <property type="entry name" value="Single-stranded right-handed beta-helix, Pectin lyase-like"/>
    <property type="match status" value="1"/>
</dbReference>
<dbReference type="InterPro" id="IPR024535">
    <property type="entry name" value="RHGA/B-epi-like_pectate_lyase"/>
</dbReference>
<comment type="caution">
    <text evidence="2">The sequence shown here is derived from an EMBL/GenBank/DDBJ whole genome shotgun (WGS) entry which is preliminary data.</text>
</comment>
<dbReference type="Proteomes" id="UP000248301">
    <property type="component" value="Unassembled WGS sequence"/>
</dbReference>
<dbReference type="AlphaFoldDB" id="A0A318PQT4"/>
<evidence type="ECO:0000313" key="2">
    <source>
        <dbReference type="EMBL" id="PYD62004.1"/>
    </source>
</evidence>
<reference evidence="2 3" key="1">
    <citation type="submission" date="2017-07" db="EMBL/GenBank/DDBJ databases">
        <title>A draft genome sequence of Gluconacetobacter entanii LTH 4560.</title>
        <authorList>
            <person name="Skraban J."/>
            <person name="Cleenwerck I."/>
            <person name="Vandamme P."/>
            <person name="Trcek J."/>
        </authorList>
    </citation>
    <scope>NUCLEOTIDE SEQUENCE [LARGE SCALE GENOMIC DNA]</scope>
    <source>
        <strain evidence="2 3">LTH 4560</strain>
    </source>
</reference>
<proteinExistence type="predicted"/>